<dbReference type="RefSeq" id="WP_086434633.1">
    <property type="nucleotide sequence ID" value="NZ_FXWH01000001.1"/>
</dbReference>
<dbReference type="Proteomes" id="UP000194450">
    <property type="component" value="Unassembled WGS sequence"/>
</dbReference>
<dbReference type="EMBL" id="FXWH01000001">
    <property type="protein sequence ID" value="SMQ66988.1"/>
    <property type="molecule type" value="Genomic_DNA"/>
</dbReference>
<accession>A0A1Y6EWC8</accession>
<sequence>MVLKPALLEHSENPPELWSELAQGNWLQAQANDILKPVWPRVFGYHLVTYGGLAGKLETQNSHIRHQFSVGTHADAQVRADGVAWPFAESSLDAIACVAMLEFESDPHRLLREFSHSLIADGHLILVGMNPLSPAVLPGLWRGGKHAYPWRGRYFTRARVLDWLAVLNYEVTTCEYFAPTWLLPNGEPPGWGITRMANYVPQMGSMYLIVARKREHAVRPIQHSVRKVAVNGLKLANYSQKGIAKKHSSS</sequence>
<evidence type="ECO:0000313" key="3">
    <source>
        <dbReference type="Proteomes" id="UP000194450"/>
    </source>
</evidence>
<proteinExistence type="predicted"/>
<organism evidence="2 3">
    <name type="scientific">Pseudidiomarina planktonica</name>
    <dbReference type="NCBI Taxonomy" id="1323738"/>
    <lineage>
        <taxon>Bacteria</taxon>
        <taxon>Pseudomonadati</taxon>
        <taxon>Pseudomonadota</taxon>
        <taxon>Gammaproteobacteria</taxon>
        <taxon>Alteromonadales</taxon>
        <taxon>Idiomarinaceae</taxon>
        <taxon>Pseudidiomarina</taxon>
    </lineage>
</organism>
<evidence type="ECO:0000259" key="1">
    <source>
        <dbReference type="Pfam" id="PF08241"/>
    </source>
</evidence>
<keyword evidence="2" id="KW-0808">Transferase</keyword>
<keyword evidence="3" id="KW-1185">Reference proteome</keyword>
<name>A0A1Y6EWC8_9GAMM</name>
<reference evidence="3" key="1">
    <citation type="submission" date="2017-04" db="EMBL/GenBank/DDBJ databases">
        <authorList>
            <person name="Varghese N."/>
            <person name="Submissions S."/>
        </authorList>
    </citation>
    <scope>NUCLEOTIDE SEQUENCE [LARGE SCALE GENOMIC DNA]</scope>
</reference>
<keyword evidence="2" id="KW-0489">Methyltransferase</keyword>
<dbReference type="GO" id="GO:0032259">
    <property type="term" value="P:methylation"/>
    <property type="evidence" value="ECO:0007669"/>
    <property type="project" value="UniProtKB-KW"/>
</dbReference>
<dbReference type="OrthoDB" id="6191410at2"/>
<dbReference type="Pfam" id="PF08241">
    <property type="entry name" value="Methyltransf_11"/>
    <property type="match status" value="1"/>
</dbReference>
<dbReference type="Gene3D" id="3.40.50.150">
    <property type="entry name" value="Vaccinia Virus protein VP39"/>
    <property type="match status" value="1"/>
</dbReference>
<evidence type="ECO:0000313" key="2">
    <source>
        <dbReference type="EMBL" id="SMQ66988.1"/>
    </source>
</evidence>
<dbReference type="InterPro" id="IPR029063">
    <property type="entry name" value="SAM-dependent_MTases_sf"/>
</dbReference>
<feature type="domain" description="Methyltransferase type 11" evidence="1">
    <location>
        <begin position="78"/>
        <end position="126"/>
    </location>
</feature>
<dbReference type="GO" id="GO:0008757">
    <property type="term" value="F:S-adenosylmethionine-dependent methyltransferase activity"/>
    <property type="evidence" value="ECO:0007669"/>
    <property type="project" value="InterPro"/>
</dbReference>
<protein>
    <submittedName>
        <fullName evidence="2">Methyltransferase domain-containing protein</fullName>
    </submittedName>
</protein>
<dbReference type="SUPFAM" id="SSF53335">
    <property type="entry name" value="S-adenosyl-L-methionine-dependent methyltransferases"/>
    <property type="match status" value="1"/>
</dbReference>
<gene>
    <name evidence="2" type="ORF">SAMN06297229_1584</name>
</gene>
<dbReference type="AlphaFoldDB" id="A0A1Y6EWC8"/>
<dbReference type="InterPro" id="IPR013216">
    <property type="entry name" value="Methyltransf_11"/>
</dbReference>